<evidence type="ECO:0000313" key="2">
    <source>
        <dbReference type="EMBL" id="KAK2942912.1"/>
    </source>
</evidence>
<comment type="caution">
    <text evidence="2">The sequence shown here is derived from an EMBL/GenBank/DDBJ whole genome shotgun (WGS) entry which is preliminary data.</text>
</comment>
<protein>
    <recommendedName>
        <fullName evidence="4">Secreted protein</fullName>
    </recommendedName>
</protein>
<evidence type="ECO:0008006" key="4">
    <source>
        <dbReference type="Google" id="ProtNLM"/>
    </source>
</evidence>
<keyword evidence="1" id="KW-0732">Signal</keyword>
<evidence type="ECO:0000313" key="3">
    <source>
        <dbReference type="Proteomes" id="UP001281761"/>
    </source>
</evidence>
<sequence length="102" mass="11436">MLSLLLLRILWLPFPFGLPPPLFGLILFQHHSLSSSCPFILPLTHCILRFLFLTPSQPSPSHTQRVASSDSLDRLVLSGSSIERQVLTHSVSSLLRLRAVEH</sequence>
<name>A0ABQ9WW24_9EUKA</name>
<keyword evidence="3" id="KW-1185">Reference proteome</keyword>
<gene>
    <name evidence="2" type="ORF">BLNAU_22171</name>
</gene>
<proteinExistence type="predicted"/>
<reference evidence="2 3" key="1">
    <citation type="journal article" date="2022" name="bioRxiv">
        <title>Genomics of Preaxostyla Flagellates Illuminates Evolutionary Transitions and the Path Towards Mitochondrial Loss.</title>
        <authorList>
            <person name="Novak L.V.F."/>
            <person name="Treitli S.C."/>
            <person name="Pyrih J."/>
            <person name="Halakuc P."/>
            <person name="Pipaliya S.V."/>
            <person name="Vacek V."/>
            <person name="Brzon O."/>
            <person name="Soukal P."/>
            <person name="Eme L."/>
            <person name="Dacks J.B."/>
            <person name="Karnkowska A."/>
            <person name="Elias M."/>
            <person name="Hampl V."/>
        </authorList>
    </citation>
    <scope>NUCLEOTIDE SEQUENCE [LARGE SCALE GENOMIC DNA]</scope>
    <source>
        <strain evidence="2">NAU3</strain>
        <tissue evidence="2">Gut</tissue>
    </source>
</reference>
<organism evidence="2 3">
    <name type="scientific">Blattamonas nauphoetae</name>
    <dbReference type="NCBI Taxonomy" id="2049346"/>
    <lineage>
        <taxon>Eukaryota</taxon>
        <taxon>Metamonada</taxon>
        <taxon>Preaxostyla</taxon>
        <taxon>Oxymonadida</taxon>
        <taxon>Blattamonas</taxon>
    </lineage>
</organism>
<evidence type="ECO:0000256" key="1">
    <source>
        <dbReference type="SAM" id="SignalP"/>
    </source>
</evidence>
<dbReference type="Proteomes" id="UP001281761">
    <property type="component" value="Unassembled WGS sequence"/>
</dbReference>
<accession>A0ABQ9WW24</accession>
<feature type="chain" id="PRO_5046893222" description="Secreted protein" evidence="1">
    <location>
        <begin position="18"/>
        <end position="102"/>
    </location>
</feature>
<dbReference type="EMBL" id="JARBJD010000374">
    <property type="protein sequence ID" value="KAK2942912.1"/>
    <property type="molecule type" value="Genomic_DNA"/>
</dbReference>
<feature type="signal peptide" evidence="1">
    <location>
        <begin position="1"/>
        <end position="17"/>
    </location>
</feature>